<sequence>MSSKQELTILKGKRDQYRRSLARINEFVCQQNDGDITDIVSQQLIVRREKSDDLLIKYSDIDAEIKIFDKKDQDQIESFEELYYNVQSKINVLISKSNLGQAKTPGVDCDKSRNSDWSQGMPSTRLPYVNIPAFNGVNLDDYKPFQNLFLAIIHKNKCLSEVEKLFYLRSYLKGEALALISNLELTDESYKEALKLLDERYNNEALLVSSHIYKILDMPPVVKGTSSSLREFVSLIKQQVTALKNLGEPTDAWNSLLVCLLSRKLDSHTNKCFQLDRDNSKLSTLNEFLQYLENRALALESVTTAADNVSRQKVKVSHVTVNNKSDKKCKFCLTLGHKLYQCQNFKLESYENKSDFILKNKICIVCLNAHSGKCRFKFKCQICSSSEHNSILCNTNNVVQHKVGLVGRIPNTTVLLPTVKFRVKTKDNQYLIVRGLIDSGSEVSLITQQLAKQLGHSIDASQMTLVGVTNGAKSITESVTIKIESCIYNFSMEVTCHIIDNITCMLPHLQFESSKLIPSTVQLSDNAFNTPGTIDVLLGANIFFSILLTGTIKLGCNNLVLQNTFLGYVVSGEIPEVVKNKFMCNNAVSLCIQNNTSSVDVSSNLENIISKFWECERVPQVIVEYDNDQAACEQSFRNSVCRINNRFQVELPLKKNAESLNIGDTFSVAHSRFLNLEKRLHVNPELFGSYKQFIDEYVALGHAKILNLGEIDVNNPKDAIETQRQLISILNLGSFKLHKWSSNSETILKEIPTHLQHLDDKDFSRDFSQNNFVIKALGLEYNVRTDNFEISVPRTNFETCVTKRQILSAISKLWDPMGICGPILVESKLIMQKLWLAKLKWDEVVSDELLDLWKKFSSELAQMEKIILPRNLKFTGASSISLIGFCDSSIYAYGAVIYTQTIKDEKIHINLLCSKSRIAPINKKLSIPRLELNSALLLSNLINKIFLLLKNEVSKVYLYSDSNIVLAWIKNDPINLNPYVANRITKMQSLTRDFKWGYVPSKQNPADCLSRGVSPLDLKLDSIWFTGPDFVKNNDISLNLSKIPQLKGPLPEQKKKVMVVNVQESKTFFTDFSNLCRLQRVTAYILRFAYNMPTKYHRKTAKAMWSSDQIEAAIRNGRSTREVSRTFGIPRSTLQDRLRNGNAVSGPNVGRHPVFTTENEKLLASQVIKVSKLFYEEDFAPSVIFAPVQDVDTNETLQDKNEVTPEVPEENENHKSADGVSFSDLIPLPGPSGIQTAKKQQRNRKQHSSLHLLQ</sequence>
<dbReference type="GO" id="GO:0003677">
    <property type="term" value="F:DNA binding"/>
    <property type="evidence" value="ECO:0007669"/>
    <property type="project" value="InterPro"/>
</dbReference>
<dbReference type="SUPFAM" id="SSF46689">
    <property type="entry name" value="Homeodomain-like"/>
    <property type="match status" value="1"/>
</dbReference>
<dbReference type="AlphaFoldDB" id="A0A6P7FY69"/>
<feature type="region of interest" description="Disordered" evidence="2">
    <location>
        <begin position="1195"/>
        <end position="1254"/>
    </location>
</feature>
<evidence type="ECO:0000256" key="2">
    <source>
        <dbReference type="SAM" id="MobiDB-lite"/>
    </source>
</evidence>
<dbReference type="InterPro" id="IPR005312">
    <property type="entry name" value="DUF1759"/>
</dbReference>
<dbReference type="InterPro" id="IPR001969">
    <property type="entry name" value="Aspartic_peptidase_AS"/>
</dbReference>
<evidence type="ECO:0000313" key="4">
    <source>
        <dbReference type="RefSeq" id="XP_028141524.1"/>
    </source>
</evidence>
<organism evidence="4">
    <name type="scientific">Diabrotica virgifera virgifera</name>
    <name type="common">western corn rootworm</name>
    <dbReference type="NCBI Taxonomy" id="50390"/>
    <lineage>
        <taxon>Eukaryota</taxon>
        <taxon>Metazoa</taxon>
        <taxon>Ecdysozoa</taxon>
        <taxon>Arthropoda</taxon>
        <taxon>Hexapoda</taxon>
        <taxon>Insecta</taxon>
        <taxon>Pterygota</taxon>
        <taxon>Neoptera</taxon>
        <taxon>Endopterygota</taxon>
        <taxon>Coleoptera</taxon>
        <taxon>Polyphaga</taxon>
        <taxon>Cucujiformia</taxon>
        <taxon>Chrysomeloidea</taxon>
        <taxon>Chrysomelidae</taxon>
        <taxon>Galerucinae</taxon>
        <taxon>Diabroticina</taxon>
        <taxon>Diabroticites</taxon>
        <taxon>Diabrotica</taxon>
    </lineage>
</organism>
<accession>A0A6P7FY69</accession>
<dbReference type="Gene3D" id="2.40.70.10">
    <property type="entry name" value="Acid Proteases"/>
    <property type="match status" value="1"/>
</dbReference>
<dbReference type="Pfam" id="PF05225">
    <property type="entry name" value="HTH_psq"/>
    <property type="match status" value="1"/>
</dbReference>
<gene>
    <name evidence="4" type="primary">LOC114335483</name>
</gene>
<dbReference type="CDD" id="cd00303">
    <property type="entry name" value="retropepsin_like"/>
    <property type="match status" value="1"/>
</dbReference>
<feature type="domain" description="HTH psq-type" evidence="3">
    <location>
        <begin position="1112"/>
        <end position="1144"/>
    </location>
</feature>
<dbReference type="InterPro" id="IPR021109">
    <property type="entry name" value="Peptidase_aspartic_dom_sf"/>
</dbReference>
<comment type="subcellular location">
    <subcellularLocation>
        <location evidence="1">Nucleus</location>
    </subcellularLocation>
</comment>
<dbReference type="GO" id="GO:0004190">
    <property type="term" value="F:aspartic-type endopeptidase activity"/>
    <property type="evidence" value="ECO:0007669"/>
    <property type="project" value="InterPro"/>
</dbReference>
<feature type="compositionally biased region" description="Basic residues" evidence="2">
    <location>
        <begin position="1239"/>
        <end position="1248"/>
    </location>
</feature>
<dbReference type="InterPro" id="IPR007889">
    <property type="entry name" value="HTH_Psq"/>
</dbReference>
<dbReference type="Pfam" id="PF05380">
    <property type="entry name" value="Peptidase_A17"/>
    <property type="match status" value="1"/>
</dbReference>
<dbReference type="RefSeq" id="XP_028141524.1">
    <property type="nucleotide sequence ID" value="XM_028285723.1"/>
</dbReference>
<dbReference type="Pfam" id="PF03564">
    <property type="entry name" value="DUF1759"/>
    <property type="match status" value="1"/>
</dbReference>
<protein>
    <submittedName>
        <fullName evidence="4">Uncharacterized protein LOC114335483</fullName>
    </submittedName>
</protein>
<name>A0A6P7FY69_DIAVI</name>
<dbReference type="PROSITE" id="PS00141">
    <property type="entry name" value="ASP_PROTEASE"/>
    <property type="match status" value="1"/>
</dbReference>
<proteinExistence type="predicted"/>
<dbReference type="GO" id="GO:0005634">
    <property type="term" value="C:nucleus"/>
    <property type="evidence" value="ECO:0007669"/>
    <property type="project" value="UniProtKB-SubCell"/>
</dbReference>
<dbReference type="InterPro" id="IPR008042">
    <property type="entry name" value="Retrotrans_Pao"/>
</dbReference>
<dbReference type="PANTHER" id="PTHR47331:SF4">
    <property type="entry name" value="PEPTIDASE S1 DOMAIN-CONTAINING PROTEIN"/>
    <property type="match status" value="1"/>
</dbReference>
<evidence type="ECO:0000259" key="3">
    <source>
        <dbReference type="Pfam" id="PF05225"/>
    </source>
</evidence>
<dbReference type="InterPro" id="IPR009057">
    <property type="entry name" value="Homeodomain-like_sf"/>
</dbReference>
<dbReference type="InParanoid" id="A0A6P7FY69"/>
<reference evidence="4" key="1">
    <citation type="submission" date="2025-08" db="UniProtKB">
        <authorList>
            <consortium name="RefSeq"/>
        </authorList>
    </citation>
    <scope>IDENTIFICATION</scope>
    <source>
        <tissue evidence="4">Whole insect</tissue>
    </source>
</reference>
<dbReference type="PANTHER" id="PTHR47331">
    <property type="entry name" value="PHD-TYPE DOMAIN-CONTAINING PROTEIN"/>
    <property type="match status" value="1"/>
</dbReference>
<dbReference type="GO" id="GO:0006508">
    <property type="term" value="P:proteolysis"/>
    <property type="evidence" value="ECO:0007669"/>
    <property type="project" value="InterPro"/>
</dbReference>
<dbReference type="Gene3D" id="1.10.10.60">
    <property type="entry name" value="Homeodomain-like"/>
    <property type="match status" value="1"/>
</dbReference>
<evidence type="ECO:0000256" key="1">
    <source>
        <dbReference type="ARBA" id="ARBA00004123"/>
    </source>
</evidence>